<evidence type="ECO:0000256" key="5">
    <source>
        <dbReference type="ARBA" id="ARBA00022989"/>
    </source>
</evidence>
<dbReference type="PANTHER" id="PTHR48022">
    <property type="entry name" value="PLASTIDIC GLUCOSE TRANSPORTER 4"/>
    <property type="match status" value="1"/>
</dbReference>
<evidence type="ECO:0000256" key="6">
    <source>
        <dbReference type="ARBA" id="ARBA00023136"/>
    </source>
</evidence>
<dbReference type="InterPro" id="IPR036259">
    <property type="entry name" value="MFS_trans_sf"/>
</dbReference>
<protein>
    <submittedName>
        <fullName evidence="12">Quinate transport</fullName>
    </submittedName>
</protein>
<sequence>MPSTVLVIRLSYPHHINCHPCIRPPSLFNTTGSRLRKMSTESPSPSGYPPKDHPQVENIEDPSTSSNNSPIVFLDEEISYGKGGIRGVVQSPYIFGAAFLASMGGFSFGYDQGVISLVNVMDQFHEAFPRTETAFGKGLMTGMLELGAFIGCLFMPTLADKISRKKALSIVVIIFNIGAIMQTTANSYGLLVARRTIGGIGVRTLAMGAPIYISEIAPPNLRGTLLVLESVSCVLGVGVSFWITYGTRNLPGELAFRLPFGLQMVCSTILGIGIHLFPYSPRWLALVDRSDDALLSLEKLRRLPRTDLRVEKEHIGIMNEVALQKIMQEKQHPGVIGLKLEILGWKDLFRKKSWHRTSIAVGVAFFRQLSGINAFIYYAPTLFQSLGQSSEMSVIMSGVFNMLQLVAVTVCFFIIDKVGRRPLAIWGGIGGGTACGIMAVLVGLFNGKLSSNSSAGWAAVAMAFCFILIYGVSYAPLGWALPAEVFPNASRSKGVALATATVWLFNFIVGVATPPMIESIGFGVYIFFGSWCFLAAVWAFFLVPETKGKTLEQMDEIFGDHAGQEELEIMQSRMGITEYGLKKDVV</sequence>
<evidence type="ECO:0000256" key="4">
    <source>
        <dbReference type="ARBA" id="ARBA00022692"/>
    </source>
</evidence>
<evidence type="ECO:0000256" key="8">
    <source>
        <dbReference type="RuleBase" id="RU003346"/>
    </source>
</evidence>
<keyword evidence="3 8" id="KW-0813">Transport</keyword>
<feature type="transmembrane region" description="Helical" evidence="10">
    <location>
        <begin position="457"/>
        <end position="482"/>
    </location>
</feature>
<comment type="subcellular location">
    <subcellularLocation>
        <location evidence="1">Membrane</location>
        <topology evidence="1">Multi-pass membrane protein</topology>
    </subcellularLocation>
</comment>
<dbReference type="InterPro" id="IPR005828">
    <property type="entry name" value="MFS_sugar_transport-like"/>
</dbReference>
<gene>
    <name evidence="12" type="ORF">FSUBG_10491</name>
</gene>
<feature type="transmembrane region" description="Helical" evidence="10">
    <location>
        <begin position="359"/>
        <end position="380"/>
    </location>
</feature>
<feature type="transmembrane region" description="Helical" evidence="10">
    <location>
        <begin position="167"/>
        <end position="185"/>
    </location>
</feature>
<feature type="transmembrane region" description="Helical" evidence="10">
    <location>
        <begin position="392"/>
        <end position="415"/>
    </location>
</feature>
<feature type="domain" description="Major facilitator superfamily (MFS) profile" evidence="11">
    <location>
        <begin position="97"/>
        <end position="547"/>
    </location>
</feature>
<organism evidence="12 13">
    <name type="scientific">Gibberella subglutinans</name>
    <name type="common">Fusarium subglutinans</name>
    <dbReference type="NCBI Taxonomy" id="42677"/>
    <lineage>
        <taxon>Eukaryota</taxon>
        <taxon>Fungi</taxon>
        <taxon>Dikarya</taxon>
        <taxon>Ascomycota</taxon>
        <taxon>Pezizomycotina</taxon>
        <taxon>Sordariomycetes</taxon>
        <taxon>Hypocreomycetidae</taxon>
        <taxon>Hypocreales</taxon>
        <taxon>Nectriaceae</taxon>
        <taxon>Fusarium</taxon>
        <taxon>Fusarium fujikuroi species complex</taxon>
    </lineage>
</organism>
<dbReference type="GO" id="GO:0005351">
    <property type="term" value="F:carbohydrate:proton symporter activity"/>
    <property type="evidence" value="ECO:0007669"/>
    <property type="project" value="TreeGrafter"/>
</dbReference>
<dbReference type="PRINTS" id="PR00171">
    <property type="entry name" value="SUGRTRNSPORT"/>
</dbReference>
<evidence type="ECO:0000313" key="13">
    <source>
        <dbReference type="Proteomes" id="UP000547976"/>
    </source>
</evidence>
<feature type="transmembrane region" description="Helical" evidence="10">
    <location>
        <begin position="191"/>
        <end position="213"/>
    </location>
</feature>
<feature type="transmembrane region" description="Helical" evidence="10">
    <location>
        <begin position="92"/>
        <end position="110"/>
    </location>
</feature>
<keyword evidence="4 10" id="KW-0812">Transmembrane</keyword>
<name>A0A8H5P7A7_GIBSU</name>
<dbReference type="OrthoDB" id="8120565at2759"/>
<dbReference type="PROSITE" id="PS50850">
    <property type="entry name" value="MFS"/>
    <property type="match status" value="1"/>
</dbReference>
<dbReference type="EMBL" id="JAAOAV010000183">
    <property type="protein sequence ID" value="KAF5591373.1"/>
    <property type="molecule type" value="Genomic_DNA"/>
</dbReference>
<evidence type="ECO:0000313" key="12">
    <source>
        <dbReference type="EMBL" id="KAF5591373.1"/>
    </source>
</evidence>
<feature type="region of interest" description="Disordered" evidence="9">
    <location>
        <begin position="32"/>
        <end position="69"/>
    </location>
</feature>
<evidence type="ECO:0000256" key="7">
    <source>
        <dbReference type="ARBA" id="ARBA00023180"/>
    </source>
</evidence>
<dbReference type="InterPro" id="IPR050360">
    <property type="entry name" value="MFS_Sugar_Transporters"/>
</dbReference>
<comment type="similarity">
    <text evidence="2 8">Belongs to the major facilitator superfamily. Sugar transporter (TC 2.A.1.1) family.</text>
</comment>
<dbReference type="Pfam" id="PF00083">
    <property type="entry name" value="Sugar_tr"/>
    <property type="match status" value="1"/>
</dbReference>
<feature type="transmembrane region" description="Helical" evidence="10">
    <location>
        <begin position="260"/>
        <end position="279"/>
    </location>
</feature>
<keyword evidence="6 10" id="KW-0472">Membrane</keyword>
<feature type="transmembrane region" description="Helical" evidence="10">
    <location>
        <begin position="494"/>
        <end position="516"/>
    </location>
</feature>
<dbReference type="FunFam" id="1.20.1250.20:FF:000026">
    <property type="entry name" value="MFS quinate transporter QutD"/>
    <property type="match status" value="1"/>
</dbReference>
<feature type="transmembrane region" description="Helical" evidence="10">
    <location>
        <begin position="225"/>
        <end position="245"/>
    </location>
</feature>
<dbReference type="InterPro" id="IPR020846">
    <property type="entry name" value="MFS_dom"/>
</dbReference>
<reference evidence="12 13" key="1">
    <citation type="submission" date="2020-05" db="EMBL/GenBank/DDBJ databases">
        <title>Identification and distribution of gene clusters putatively required for synthesis of sphingolipid metabolism inhibitors in phylogenetically diverse species of the filamentous fungus Fusarium.</title>
        <authorList>
            <person name="Kim H.-S."/>
            <person name="Busman M."/>
            <person name="Brown D.W."/>
            <person name="Divon H."/>
            <person name="Uhlig S."/>
            <person name="Proctor R.H."/>
        </authorList>
    </citation>
    <scope>NUCLEOTIDE SEQUENCE [LARGE SCALE GENOMIC DNA]</scope>
    <source>
        <strain evidence="12 13">NRRL 66333</strain>
    </source>
</reference>
<dbReference type="Proteomes" id="UP000547976">
    <property type="component" value="Unassembled WGS sequence"/>
</dbReference>
<dbReference type="GeneID" id="59309791"/>
<feature type="transmembrane region" description="Helical" evidence="10">
    <location>
        <begin position="422"/>
        <end position="445"/>
    </location>
</feature>
<evidence type="ECO:0000256" key="1">
    <source>
        <dbReference type="ARBA" id="ARBA00004141"/>
    </source>
</evidence>
<evidence type="ECO:0000256" key="10">
    <source>
        <dbReference type="SAM" id="Phobius"/>
    </source>
</evidence>
<dbReference type="RefSeq" id="XP_036534017.1">
    <property type="nucleotide sequence ID" value="XM_036675073.1"/>
</dbReference>
<keyword evidence="7" id="KW-0325">Glycoprotein</keyword>
<keyword evidence="5 10" id="KW-1133">Transmembrane helix</keyword>
<dbReference type="AlphaFoldDB" id="A0A8H5P7A7"/>
<evidence type="ECO:0000256" key="2">
    <source>
        <dbReference type="ARBA" id="ARBA00010992"/>
    </source>
</evidence>
<evidence type="ECO:0000256" key="3">
    <source>
        <dbReference type="ARBA" id="ARBA00022448"/>
    </source>
</evidence>
<dbReference type="PANTHER" id="PTHR48022:SF14">
    <property type="entry name" value="MAJOR FACILITATOR SUPERFAMILY (MFS) PROFILE DOMAIN-CONTAINING PROTEIN-RELATED"/>
    <property type="match status" value="1"/>
</dbReference>
<dbReference type="SUPFAM" id="SSF103473">
    <property type="entry name" value="MFS general substrate transporter"/>
    <property type="match status" value="1"/>
</dbReference>
<proteinExistence type="inferred from homology"/>
<accession>A0A8H5P7A7</accession>
<keyword evidence="13" id="KW-1185">Reference proteome</keyword>
<evidence type="ECO:0000256" key="9">
    <source>
        <dbReference type="SAM" id="MobiDB-lite"/>
    </source>
</evidence>
<dbReference type="Gene3D" id="1.20.1250.20">
    <property type="entry name" value="MFS general substrate transporter like domains"/>
    <property type="match status" value="1"/>
</dbReference>
<feature type="transmembrane region" description="Helical" evidence="10">
    <location>
        <begin position="522"/>
        <end position="543"/>
    </location>
</feature>
<evidence type="ECO:0000259" key="11">
    <source>
        <dbReference type="PROSITE" id="PS50850"/>
    </source>
</evidence>
<feature type="transmembrane region" description="Helical" evidence="10">
    <location>
        <begin position="134"/>
        <end position="155"/>
    </location>
</feature>
<dbReference type="InterPro" id="IPR003663">
    <property type="entry name" value="Sugar/inositol_transpt"/>
</dbReference>
<dbReference type="NCBIfam" id="TIGR00879">
    <property type="entry name" value="SP"/>
    <property type="match status" value="1"/>
</dbReference>
<dbReference type="GO" id="GO:0016020">
    <property type="term" value="C:membrane"/>
    <property type="evidence" value="ECO:0007669"/>
    <property type="project" value="UniProtKB-SubCell"/>
</dbReference>
<comment type="caution">
    <text evidence="12">The sequence shown here is derived from an EMBL/GenBank/DDBJ whole genome shotgun (WGS) entry which is preliminary data.</text>
</comment>